<name>A0A0C9XR13_9AGAR</name>
<dbReference type="STRING" id="1095629.A0A0C9XR13"/>
<organism evidence="2 3">
    <name type="scientific">Laccaria amethystina LaAM-08-1</name>
    <dbReference type="NCBI Taxonomy" id="1095629"/>
    <lineage>
        <taxon>Eukaryota</taxon>
        <taxon>Fungi</taxon>
        <taxon>Dikarya</taxon>
        <taxon>Basidiomycota</taxon>
        <taxon>Agaricomycotina</taxon>
        <taxon>Agaricomycetes</taxon>
        <taxon>Agaricomycetidae</taxon>
        <taxon>Agaricales</taxon>
        <taxon>Agaricineae</taxon>
        <taxon>Hydnangiaceae</taxon>
        <taxon>Laccaria</taxon>
    </lineage>
</organism>
<reference evidence="2 3" key="1">
    <citation type="submission" date="2014-04" db="EMBL/GenBank/DDBJ databases">
        <authorList>
            <consortium name="DOE Joint Genome Institute"/>
            <person name="Kuo A."/>
            <person name="Kohler A."/>
            <person name="Nagy L.G."/>
            <person name="Floudas D."/>
            <person name="Copeland A."/>
            <person name="Barry K.W."/>
            <person name="Cichocki N."/>
            <person name="Veneault-Fourrey C."/>
            <person name="LaButti K."/>
            <person name="Lindquist E.A."/>
            <person name="Lipzen A."/>
            <person name="Lundell T."/>
            <person name="Morin E."/>
            <person name="Murat C."/>
            <person name="Sun H."/>
            <person name="Tunlid A."/>
            <person name="Henrissat B."/>
            <person name="Grigoriev I.V."/>
            <person name="Hibbett D.S."/>
            <person name="Martin F."/>
            <person name="Nordberg H.P."/>
            <person name="Cantor M.N."/>
            <person name="Hua S.X."/>
        </authorList>
    </citation>
    <scope>NUCLEOTIDE SEQUENCE [LARGE SCALE GENOMIC DNA]</scope>
    <source>
        <strain evidence="2 3">LaAM-08-1</strain>
    </source>
</reference>
<dbReference type="HOGENOM" id="CLU_1142737_0_0_1"/>
<keyword evidence="3" id="KW-1185">Reference proteome</keyword>
<gene>
    <name evidence="2" type="ORF">K443DRAFT_673356</name>
</gene>
<feature type="compositionally biased region" description="Low complexity" evidence="1">
    <location>
        <begin position="1"/>
        <end position="17"/>
    </location>
</feature>
<dbReference type="Proteomes" id="UP000054477">
    <property type="component" value="Unassembled WGS sequence"/>
</dbReference>
<proteinExistence type="predicted"/>
<sequence>MTSQFSRSSPSPSGRDSVQNSQRMRGLHGDSKIQRTDSAAIKSNQCPQSSSGQPEDTRDAGQPTWWDTVDTDAEAWGKPIQEDAPATIEEMKMRESQIHVDLVRDMVPFWIRSVKAAERGEVLKLEEFLEEMAQRQASWSLGAPGRRCEQSSSTRGWSNHDGWGIGEPGVVLWGESHETRETVKKGGNRRRKQNDGFQFVEKVANSQAAGKERKQQMHNFFEMPTDEKVRKIDEVIQRLRSTL</sequence>
<evidence type="ECO:0000313" key="3">
    <source>
        <dbReference type="Proteomes" id="UP000054477"/>
    </source>
</evidence>
<dbReference type="EMBL" id="KN838547">
    <property type="protein sequence ID" value="KIK07441.1"/>
    <property type="molecule type" value="Genomic_DNA"/>
</dbReference>
<reference evidence="3" key="2">
    <citation type="submission" date="2015-01" db="EMBL/GenBank/DDBJ databases">
        <title>Evolutionary Origins and Diversification of the Mycorrhizal Mutualists.</title>
        <authorList>
            <consortium name="DOE Joint Genome Institute"/>
            <consortium name="Mycorrhizal Genomics Consortium"/>
            <person name="Kohler A."/>
            <person name="Kuo A."/>
            <person name="Nagy L.G."/>
            <person name="Floudas D."/>
            <person name="Copeland A."/>
            <person name="Barry K.W."/>
            <person name="Cichocki N."/>
            <person name="Veneault-Fourrey C."/>
            <person name="LaButti K."/>
            <person name="Lindquist E.A."/>
            <person name="Lipzen A."/>
            <person name="Lundell T."/>
            <person name="Morin E."/>
            <person name="Murat C."/>
            <person name="Riley R."/>
            <person name="Ohm R."/>
            <person name="Sun H."/>
            <person name="Tunlid A."/>
            <person name="Henrissat B."/>
            <person name="Grigoriev I.V."/>
            <person name="Hibbett D.S."/>
            <person name="Martin F."/>
        </authorList>
    </citation>
    <scope>NUCLEOTIDE SEQUENCE [LARGE SCALE GENOMIC DNA]</scope>
    <source>
        <strain evidence="3">LaAM-08-1</strain>
    </source>
</reference>
<evidence type="ECO:0000313" key="2">
    <source>
        <dbReference type="EMBL" id="KIK07441.1"/>
    </source>
</evidence>
<dbReference type="OrthoDB" id="10251155at2759"/>
<dbReference type="AlphaFoldDB" id="A0A0C9XR13"/>
<evidence type="ECO:0000256" key="1">
    <source>
        <dbReference type="SAM" id="MobiDB-lite"/>
    </source>
</evidence>
<accession>A0A0C9XR13</accession>
<feature type="region of interest" description="Disordered" evidence="1">
    <location>
        <begin position="1"/>
        <end position="65"/>
    </location>
</feature>
<feature type="compositionally biased region" description="Polar residues" evidence="1">
    <location>
        <begin position="41"/>
        <end position="54"/>
    </location>
</feature>
<protein>
    <submittedName>
        <fullName evidence="2">Uncharacterized protein</fullName>
    </submittedName>
</protein>